<dbReference type="InterPro" id="IPR024459">
    <property type="entry name" value="Acb1-like_N"/>
</dbReference>
<comment type="caution">
    <text evidence="3">The sequence shown here is derived from an EMBL/GenBank/DDBJ whole genome shotgun (WGS) entry which is preliminary data.</text>
</comment>
<dbReference type="AlphaFoldDB" id="A0A916ZYW5"/>
<proteinExistence type="predicted"/>
<gene>
    <name evidence="3" type="ORF">GCM10011390_41780</name>
</gene>
<dbReference type="Proteomes" id="UP000644699">
    <property type="component" value="Unassembled WGS sequence"/>
</dbReference>
<sequence>MNALTRIGNYAARRLDVMFPGFFPGAKHDHNRDFGFPPDLTFDLLYRMYCRNSVAAAGVDKTALKTWQDEPFLLEQERDGSETARKETPLEREIRLAAKRLRLWSKLATADRMSMVGRYAGVILRLGDGEAFDQPVGRVPGGLEGLKGVEPVWEGQLKVGEYDQDATSETYGEPRWYQFDESAIGDTKARRQLRIHPDRVLIWSEDGTINGRSILEPGYNDLMTMEKVSGAGGEGFWKNAKSSPVLQVDKEAQIGLMAQAMGVTPEELADKMNAQVADWQKGFDQLLMLQGMEAKTLSVTLPSPEHFFGVALQSFAASISMPVKILVGMQTGERASQEDAAEWAQTCMGRRANVAHPAIMELVARLVRFGILPEKDWFIDQADLTEASMAEKIDRASKMADTNAKMQASGEWIFTPEEIRAAVGYEPLSEAEKLRDTASEEDVAAATTPPANEDPAAE</sequence>
<dbReference type="Pfam" id="PF06381">
    <property type="entry name" value="Phage_portal_3"/>
    <property type="match status" value="1"/>
</dbReference>
<evidence type="ECO:0000313" key="4">
    <source>
        <dbReference type="Proteomes" id="UP000644699"/>
    </source>
</evidence>
<protein>
    <recommendedName>
        <fullName evidence="2">Anti-CBASS protein Acb1-like N-terminal domain-containing protein</fullName>
    </recommendedName>
</protein>
<name>A0A916ZYW5_9HYPH</name>
<feature type="domain" description="Anti-CBASS protein Acb1-like N-terminal" evidence="2">
    <location>
        <begin position="48"/>
        <end position="402"/>
    </location>
</feature>
<dbReference type="EMBL" id="BMIQ01000008">
    <property type="protein sequence ID" value="GGE18269.1"/>
    <property type="molecule type" value="Genomic_DNA"/>
</dbReference>
<reference evidence="3" key="2">
    <citation type="submission" date="2020-09" db="EMBL/GenBank/DDBJ databases">
        <authorList>
            <person name="Sun Q."/>
            <person name="Zhou Y."/>
        </authorList>
    </citation>
    <scope>NUCLEOTIDE SEQUENCE</scope>
    <source>
        <strain evidence="3">CGMCC 1.15367</strain>
    </source>
</reference>
<keyword evidence="4" id="KW-1185">Reference proteome</keyword>
<evidence type="ECO:0000259" key="2">
    <source>
        <dbReference type="Pfam" id="PF06381"/>
    </source>
</evidence>
<dbReference type="RefSeq" id="WP_188911953.1">
    <property type="nucleotide sequence ID" value="NZ_BMIQ01000008.1"/>
</dbReference>
<evidence type="ECO:0000256" key="1">
    <source>
        <dbReference type="SAM" id="MobiDB-lite"/>
    </source>
</evidence>
<reference evidence="3" key="1">
    <citation type="journal article" date="2014" name="Int. J. Syst. Evol. Microbiol.">
        <title>Complete genome sequence of Corynebacterium casei LMG S-19264T (=DSM 44701T), isolated from a smear-ripened cheese.</title>
        <authorList>
            <consortium name="US DOE Joint Genome Institute (JGI-PGF)"/>
            <person name="Walter F."/>
            <person name="Albersmeier A."/>
            <person name="Kalinowski J."/>
            <person name="Ruckert C."/>
        </authorList>
    </citation>
    <scope>NUCLEOTIDE SEQUENCE</scope>
    <source>
        <strain evidence="3">CGMCC 1.15367</strain>
    </source>
</reference>
<evidence type="ECO:0000313" key="3">
    <source>
        <dbReference type="EMBL" id="GGE18269.1"/>
    </source>
</evidence>
<organism evidence="3 4">
    <name type="scientific">Aureimonas endophytica</name>
    <dbReference type="NCBI Taxonomy" id="2027858"/>
    <lineage>
        <taxon>Bacteria</taxon>
        <taxon>Pseudomonadati</taxon>
        <taxon>Pseudomonadota</taxon>
        <taxon>Alphaproteobacteria</taxon>
        <taxon>Hyphomicrobiales</taxon>
        <taxon>Aurantimonadaceae</taxon>
        <taxon>Aureimonas</taxon>
    </lineage>
</organism>
<accession>A0A916ZYW5</accession>
<feature type="region of interest" description="Disordered" evidence="1">
    <location>
        <begin position="431"/>
        <end position="458"/>
    </location>
</feature>